<keyword evidence="3" id="KW-0804">Transcription</keyword>
<dbReference type="PANTHER" id="PTHR33164">
    <property type="entry name" value="TRANSCRIPTIONAL REGULATOR, MARR FAMILY"/>
    <property type="match status" value="1"/>
</dbReference>
<keyword evidence="2" id="KW-0238">DNA-binding</keyword>
<dbReference type="InterPro" id="IPR023187">
    <property type="entry name" value="Tscrpt_reg_MarR-type_CS"/>
</dbReference>
<proteinExistence type="predicted"/>
<dbReference type="GO" id="GO:0003700">
    <property type="term" value="F:DNA-binding transcription factor activity"/>
    <property type="evidence" value="ECO:0007669"/>
    <property type="project" value="InterPro"/>
</dbReference>
<dbReference type="SMART" id="SM00347">
    <property type="entry name" value="HTH_MARR"/>
    <property type="match status" value="1"/>
</dbReference>
<gene>
    <name evidence="5" type="ORF">MNBD_CHLOROFLEXI01-2151</name>
</gene>
<dbReference type="InterPro" id="IPR036388">
    <property type="entry name" value="WH-like_DNA-bd_sf"/>
</dbReference>
<dbReference type="AlphaFoldDB" id="A0A3B0W1P8"/>
<name>A0A3B0W1P8_9ZZZZ</name>
<feature type="non-terminal residue" evidence="5">
    <location>
        <position position="1"/>
    </location>
</feature>
<evidence type="ECO:0000256" key="1">
    <source>
        <dbReference type="ARBA" id="ARBA00023015"/>
    </source>
</evidence>
<dbReference type="PROSITE" id="PS01117">
    <property type="entry name" value="HTH_MARR_1"/>
    <property type="match status" value="1"/>
</dbReference>
<dbReference type="Gene3D" id="1.10.10.10">
    <property type="entry name" value="Winged helix-like DNA-binding domain superfamily/Winged helix DNA-binding domain"/>
    <property type="match status" value="1"/>
</dbReference>
<evidence type="ECO:0000313" key="5">
    <source>
        <dbReference type="EMBL" id="VAW43209.1"/>
    </source>
</evidence>
<dbReference type="PROSITE" id="PS50995">
    <property type="entry name" value="HTH_MARR_2"/>
    <property type="match status" value="1"/>
</dbReference>
<dbReference type="EMBL" id="UOEU01001045">
    <property type="protein sequence ID" value="VAW43209.1"/>
    <property type="molecule type" value="Genomic_DNA"/>
</dbReference>
<dbReference type="PANTHER" id="PTHR33164:SF43">
    <property type="entry name" value="HTH-TYPE TRANSCRIPTIONAL REPRESSOR YETL"/>
    <property type="match status" value="1"/>
</dbReference>
<evidence type="ECO:0000256" key="2">
    <source>
        <dbReference type="ARBA" id="ARBA00023125"/>
    </source>
</evidence>
<dbReference type="InterPro" id="IPR000835">
    <property type="entry name" value="HTH_MarR-typ"/>
</dbReference>
<dbReference type="InterPro" id="IPR036390">
    <property type="entry name" value="WH_DNA-bd_sf"/>
</dbReference>
<dbReference type="GO" id="GO:0003677">
    <property type="term" value="F:DNA binding"/>
    <property type="evidence" value="ECO:0007669"/>
    <property type="project" value="UniProtKB-KW"/>
</dbReference>
<dbReference type="PRINTS" id="PR00598">
    <property type="entry name" value="HTHMARR"/>
</dbReference>
<dbReference type="GO" id="GO:0006950">
    <property type="term" value="P:response to stress"/>
    <property type="evidence" value="ECO:0007669"/>
    <property type="project" value="TreeGrafter"/>
</dbReference>
<organism evidence="5">
    <name type="scientific">hydrothermal vent metagenome</name>
    <dbReference type="NCBI Taxonomy" id="652676"/>
    <lineage>
        <taxon>unclassified sequences</taxon>
        <taxon>metagenomes</taxon>
        <taxon>ecological metagenomes</taxon>
    </lineage>
</organism>
<keyword evidence="1" id="KW-0805">Transcription regulation</keyword>
<accession>A0A3B0W1P8</accession>
<feature type="domain" description="HTH marR-type" evidence="4">
    <location>
        <begin position="5"/>
        <end position="137"/>
    </location>
</feature>
<protein>
    <recommendedName>
        <fullName evidence="4">HTH marR-type domain-containing protein</fullName>
    </recommendedName>
</protein>
<evidence type="ECO:0000259" key="4">
    <source>
        <dbReference type="PROSITE" id="PS50995"/>
    </source>
</evidence>
<sequence length="159" mass="18064">GMSERETLYNLLKQTFILLDDGDRQLFGRFNLTSPRYYALHHISEKPGLSSSELSERLLCDKSNVTRIVKGLEKADYIIRKPHETDGRSLRLYLTSSGESICAELALAHQTYNNLRLNCISEISQGNLLENLTLLNESLQQELIKPIALTVNGQRKKQS</sequence>
<dbReference type="InterPro" id="IPR039422">
    <property type="entry name" value="MarR/SlyA-like"/>
</dbReference>
<dbReference type="SUPFAM" id="SSF46785">
    <property type="entry name" value="Winged helix' DNA-binding domain"/>
    <property type="match status" value="1"/>
</dbReference>
<reference evidence="5" key="1">
    <citation type="submission" date="2018-06" db="EMBL/GenBank/DDBJ databases">
        <authorList>
            <person name="Zhirakovskaya E."/>
        </authorList>
    </citation>
    <scope>NUCLEOTIDE SEQUENCE</scope>
</reference>
<dbReference type="Pfam" id="PF12802">
    <property type="entry name" value="MarR_2"/>
    <property type="match status" value="1"/>
</dbReference>
<evidence type="ECO:0000256" key="3">
    <source>
        <dbReference type="ARBA" id="ARBA00023163"/>
    </source>
</evidence>